<evidence type="ECO:0000313" key="8">
    <source>
        <dbReference type="Proteomes" id="UP000198748"/>
    </source>
</evidence>
<evidence type="ECO:0000259" key="6">
    <source>
        <dbReference type="Pfam" id="PF08281"/>
    </source>
</evidence>
<dbReference type="Pfam" id="PF08281">
    <property type="entry name" value="Sigma70_r4_2"/>
    <property type="match status" value="1"/>
</dbReference>
<dbReference type="EMBL" id="FNAN01000017">
    <property type="protein sequence ID" value="SDG28432.1"/>
    <property type="molecule type" value="Genomic_DNA"/>
</dbReference>
<comment type="similarity">
    <text evidence="1">Belongs to the sigma-70 factor family. ECF subfamily.</text>
</comment>
<dbReference type="InterPro" id="IPR014284">
    <property type="entry name" value="RNA_pol_sigma-70_dom"/>
</dbReference>
<dbReference type="InterPro" id="IPR013324">
    <property type="entry name" value="RNA_pol_sigma_r3/r4-like"/>
</dbReference>
<dbReference type="SUPFAM" id="SSF88659">
    <property type="entry name" value="Sigma3 and sigma4 domains of RNA polymerase sigma factors"/>
    <property type="match status" value="1"/>
</dbReference>
<protein>
    <submittedName>
        <fullName evidence="7">RNA polymerase sigma-70 factor, ECF subfamily</fullName>
    </submittedName>
</protein>
<dbReference type="InterPro" id="IPR013249">
    <property type="entry name" value="RNA_pol_sigma70_r4_t2"/>
</dbReference>
<dbReference type="PANTHER" id="PTHR43133">
    <property type="entry name" value="RNA POLYMERASE ECF-TYPE SIGMA FACTO"/>
    <property type="match status" value="1"/>
</dbReference>
<dbReference type="InterPro" id="IPR013325">
    <property type="entry name" value="RNA_pol_sigma_r2"/>
</dbReference>
<dbReference type="GO" id="GO:0016987">
    <property type="term" value="F:sigma factor activity"/>
    <property type="evidence" value="ECO:0007669"/>
    <property type="project" value="UniProtKB-KW"/>
</dbReference>
<dbReference type="OrthoDB" id="1342792at2"/>
<feature type="domain" description="RNA polymerase sigma-70 region 2" evidence="5">
    <location>
        <begin position="20"/>
        <end position="86"/>
    </location>
</feature>
<dbReference type="Pfam" id="PF04542">
    <property type="entry name" value="Sigma70_r2"/>
    <property type="match status" value="1"/>
</dbReference>
<dbReference type="PANTHER" id="PTHR43133:SF46">
    <property type="entry name" value="RNA POLYMERASE SIGMA-70 FACTOR ECF SUBFAMILY"/>
    <property type="match status" value="1"/>
</dbReference>
<dbReference type="Proteomes" id="UP000198748">
    <property type="component" value="Unassembled WGS sequence"/>
</dbReference>
<organism evidence="7 8">
    <name type="scientific">Dyadobacter soli</name>
    <dbReference type="NCBI Taxonomy" id="659014"/>
    <lineage>
        <taxon>Bacteria</taxon>
        <taxon>Pseudomonadati</taxon>
        <taxon>Bacteroidota</taxon>
        <taxon>Cytophagia</taxon>
        <taxon>Cytophagales</taxon>
        <taxon>Spirosomataceae</taxon>
        <taxon>Dyadobacter</taxon>
    </lineage>
</organism>
<keyword evidence="2" id="KW-0805">Transcription regulation</keyword>
<dbReference type="InterPro" id="IPR014327">
    <property type="entry name" value="RNA_pol_sigma70_bacteroid"/>
</dbReference>
<feature type="domain" description="RNA polymerase sigma factor 70 region 4 type 2" evidence="6">
    <location>
        <begin position="123"/>
        <end position="167"/>
    </location>
</feature>
<dbReference type="InterPro" id="IPR036388">
    <property type="entry name" value="WH-like_DNA-bd_sf"/>
</dbReference>
<dbReference type="NCBIfam" id="TIGR02937">
    <property type="entry name" value="sigma70-ECF"/>
    <property type="match status" value="1"/>
</dbReference>
<name>A0A1G7SZX1_9BACT</name>
<dbReference type="STRING" id="659014.SAMN04487996_11737"/>
<proteinExistence type="inferred from homology"/>
<dbReference type="GO" id="GO:0003677">
    <property type="term" value="F:DNA binding"/>
    <property type="evidence" value="ECO:0007669"/>
    <property type="project" value="InterPro"/>
</dbReference>
<dbReference type="AlphaFoldDB" id="A0A1G7SZX1"/>
<dbReference type="Gene3D" id="1.10.10.10">
    <property type="entry name" value="Winged helix-like DNA-binding domain superfamily/Winged helix DNA-binding domain"/>
    <property type="match status" value="1"/>
</dbReference>
<evidence type="ECO:0000313" key="7">
    <source>
        <dbReference type="EMBL" id="SDG28432.1"/>
    </source>
</evidence>
<dbReference type="InterPro" id="IPR007627">
    <property type="entry name" value="RNA_pol_sigma70_r2"/>
</dbReference>
<evidence type="ECO:0000259" key="5">
    <source>
        <dbReference type="Pfam" id="PF04542"/>
    </source>
</evidence>
<evidence type="ECO:0000256" key="2">
    <source>
        <dbReference type="ARBA" id="ARBA00023015"/>
    </source>
</evidence>
<accession>A0A1G7SZX1</accession>
<dbReference type="GO" id="GO:0006352">
    <property type="term" value="P:DNA-templated transcription initiation"/>
    <property type="evidence" value="ECO:0007669"/>
    <property type="project" value="InterPro"/>
</dbReference>
<keyword evidence="3" id="KW-0731">Sigma factor</keyword>
<dbReference type="InterPro" id="IPR039425">
    <property type="entry name" value="RNA_pol_sigma-70-like"/>
</dbReference>
<sequence length="182" mass="21864">MNHHSFPDDEQPLQEYFCNLYERFWQRIYRYCLSHLRDEEQAKEVTQEIFFALWERRHSLTIRGQEENYLIRAAKYKVFDHYRQQANTPSHEPATESAHSENLTENQVYFNALVNKINELVLFLPGQCRKVYELSRENGLSNKEIASSLQISPKAVEYHITRALRHLRENLPEYSEHFSNRT</sequence>
<evidence type="ECO:0000256" key="3">
    <source>
        <dbReference type="ARBA" id="ARBA00023082"/>
    </source>
</evidence>
<evidence type="ECO:0000256" key="1">
    <source>
        <dbReference type="ARBA" id="ARBA00010641"/>
    </source>
</evidence>
<dbReference type="NCBIfam" id="TIGR02985">
    <property type="entry name" value="Sig70_bacteroi1"/>
    <property type="match status" value="1"/>
</dbReference>
<gene>
    <name evidence="7" type="ORF">SAMN04487996_11737</name>
</gene>
<dbReference type="RefSeq" id="WP_090155801.1">
    <property type="nucleotide sequence ID" value="NZ_FNAN01000017.1"/>
</dbReference>
<reference evidence="8" key="1">
    <citation type="submission" date="2016-10" db="EMBL/GenBank/DDBJ databases">
        <authorList>
            <person name="Varghese N."/>
            <person name="Submissions S."/>
        </authorList>
    </citation>
    <scope>NUCLEOTIDE SEQUENCE [LARGE SCALE GENOMIC DNA]</scope>
    <source>
        <strain evidence="8">DSM 25329</strain>
    </source>
</reference>
<keyword evidence="4" id="KW-0804">Transcription</keyword>
<dbReference type="Gene3D" id="1.10.1740.10">
    <property type="match status" value="1"/>
</dbReference>
<keyword evidence="8" id="KW-1185">Reference proteome</keyword>
<dbReference type="SUPFAM" id="SSF88946">
    <property type="entry name" value="Sigma2 domain of RNA polymerase sigma factors"/>
    <property type="match status" value="1"/>
</dbReference>
<evidence type="ECO:0000256" key="4">
    <source>
        <dbReference type="ARBA" id="ARBA00023163"/>
    </source>
</evidence>